<accession>B9XMB2</accession>
<comment type="caution">
    <text evidence="2">The sequence shown here is derived from an EMBL/GenBank/DDBJ whole genome shotgun (WGS) entry which is preliminary data.</text>
</comment>
<sequence length="62" mass="6849">MGEGSMEDGEPNGESRSPSSLKGGSMKKLYVLFDQCLRPSQILQLIRLFNGVETYPTISELL</sequence>
<feature type="region of interest" description="Disordered" evidence="1">
    <location>
        <begin position="1"/>
        <end position="23"/>
    </location>
</feature>
<evidence type="ECO:0000313" key="3">
    <source>
        <dbReference type="Proteomes" id="UP000003688"/>
    </source>
</evidence>
<feature type="compositionally biased region" description="Acidic residues" evidence="1">
    <location>
        <begin position="1"/>
        <end position="11"/>
    </location>
</feature>
<organism evidence="2 3">
    <name type="scientific">Pedosphaera parvula (strain Ellin514)</name>
    <dbReference type="NCBI Taxonomy" id="320771"/>
    <lineage>
        <taxon>Bacteria</taxon>
        <taxon>Pseudomonadati</taxon>
        <taxon>Verrucomicrobiota</taxon>
        <taxon>Pedosphaerae</taxon>
        <taxon>Pedosphaerales</taxon>
        <taxon>Pedosphaeraceae</taxon>
        <taxon>Pedosphaera</taxon>
    </lineage>
</organism>
<reference evidence="2 3" key="1">
    <citation type="journal article" date="2011" name="J. Bacteriol.">
        <title>Genome sequence of 'Pedosphaera parvula' Ellin514, an aerobic Verrucomicrobial isolate from pasture soil.</title>
        <authorList>
            <person name="Kant R."/>
            <person name="van Passel M.W."/>
            <person name="Sangwan P."/>
            <person name="Palva A."/>
            <person name="Lucas S."/>
            <person name="Copeland A."/>
            <person name="Lapidus A."/>
            <person name="Glavina Del Rio T."/>
            <person name="Dalin E."/>
            <person name="Tice H."/>
            <person name="Bruce D."/>
            <person name="Goodwin L."/>
            <person name="Pitluck S."/>
            <person name="Chertkov O."/>
            <person name="Larimer F.W."/>
            <person name="Land M.L."/>
            <person name="Hauser L."/>
            <person name="Brettin T.S."/>
            <person name="Detter J.C."/>
            <person name="Han S."/>
            <person name="de Vos W.M."/>
            <person name="Janssen P.H."/>
            <person name="Smidt H."/>
        </authorList>
    </citation>
    <scope>NUCLEOTIDE SEQUENCE [LARGE SCALE GENOMIC DNA]</scope>
    <source>
        <strain evidence="2 3">Ellin514</strain>
    </source>
</reference>
<dbReference type="AlphaFoldDB" id="B9XMB2"/>
<dbReference type="STRING" id="320771.Cflav_PD2003"/>
<dbReference type="EMBL" id="ABOX02000034">
    <property type="protein sequence ID" value="EEF58954.1"/>
    <property type="molecule type" value="Genomic_DNA"/>
</dbReference>
<keyword evidence="3" id="KW-1185">Reference proteome</keyword>
<protein>
    <submittedName>
        <fullName evidence="2">Uncharacterized protein</fullName>
    </submittedName>
</protein>
<gene>
    <name evidence="2" type="ORF">Cflav_PD2003</name>
</gene>
<name>B9XMB2_PEDPL</name>
<evidence type="ECO:0000313" key="2">
    <source>
        <dbReference type="EMBL" id="EEF58954.1"/>
    </source>
</evidence>
<dbReference type="Proteomes" id="UP000003688">
    <property type="component" value="Unassembled WGS sequence"/>
</dbReference>
<proteinExistence type="predicted"/>
<evidence type="ECO:0000256" key="1">
    <source>
        <dbReference type="SAM" id="MobiDB-lite"/>
    </source>
</evidence>